<dbReference type="EMBL" id="RJJQ01000018">
    <property type="protein sequence ID" value="RNI19912.1"/>
    <property type="molecule type" value="Genomic_DNA"/>
</dbReference>
<reference evidence="3 4" key="1">
    <citation type="submission" date="2018-11" db="EMBL/GenBank/DDBJ databases">
        <title>Draft genome of Simplicispira Flexivirga sp. BO-16.</title>
        <authorList>
            <person name="Im W.T."/>
        </authorList>
    </citation>
    <scope>NUCLEOTIDE SEQUENCE [LARGE SCALE GENOMIC DNA]</scope>
    <source>
        <strain evidence="3 4">BO-16</strain>
    </source>
</reference>
<dbReference type="InterPro" id="IPR036365">
    <property type="entry name" value="PGBD-like_sf"/>
</dbReference>
<evidence type="ECO:0000259" key="2">
    <source>
        <dbReference type="Pfam" id="PF01471"/>
    </source>
</evidence>
<gene>
    <name evidence="3" type="ORF">EFY87_15955</name>
</gene>
<dbReference type="SUPFAM" id="SSF47090">
    <property type="entry name" value="PGBD-like"/>
    <property type="match status" value="1"/>
</dbReference>
<proteinExistence type="predicted"/>
<organism evidence="3 4">
    <name type="scientific">Flexivirga caeni</name>
    <dbReference type="NCBI Taxonomy" id="2294115"/>
    <lineage>
        <taxon>Bacteria</taxon>
        <taxon>Bacillati</taxon>
        <taxon>Actinomycetota</taxon>
        <taxon>Actinomycetes</taxon>
        <taxon>Micrococcales</taxon>
        <taxon>Dermacoccaceae</taxon>
        <taxon>Flexivirga</taxon>
    </lineage>
</organism>
<dbReference type="Proteomes" id="UP000271678">
    <property type="component" value="Unassembled WGS sequence"/>
</dbReference>
<dbReference type="Pfam" id="PF01471">
    <property type="entry name" value="PG_binding_1"/>
    <property type="match status" value="1"/>
</dbReference>
<name>A0A3M9M349_9MICO</name>
<evidence type="ECO:0000256" key="1">
    <source>
        <dbReference type="SAM" id="MobiDB-lite"/>
    </source>
</evidence>
<dbReference type="Gene3D" id="1.10.101.10">
    <property type="entry name" value="PGBD-like superfamily/PGBD"/>
    <property type="match status" value="1"/>
</dbReference>
<feature type="compositionally biased region" description="Polar residues" evidence="1">
    <location>
        <begin position="201"/>
        <end position="212"/>
    </location>
</feature>
<feature type="domain" description="Peptidoglycan binding-like" evidence="2">
    <location>
        <begin position="134"/>
        <end position="194"/>
    </location>
</feature>
<evidence type="ECO:0000313" key="3">
    <source>
        <dbReference type="EMBL" id="RNI19912.1"/>
    </source>
</evidence>
<dbReference type="InterPro" id="IPR036366">
    <property type="entry name" value="PGBDSf"/>
</dbReference>
<dbReference type="InterPro" id="IPR002477">
    <property type="entry name" value="Peptidoglycan-bd-like"/>
</dbReference>
<feature type="region of interest" description="Disordered" evidence="1">
    <location>
        <begin position="192"/>
        <end position="212"/>
    </location>
</feature>
<sequence length="212" mass="22739">MLMWPSCQTRFRRGLASCWTDSAALCGVEHAGQRHVGVDRMGSSTENQPSGLCQRRQWWQLSCLTRTVLTEEKRMSRRMTVLKTATVPVLATLGLATLAAAPQAHATTLTQSVVASGGVAATSGSRPLMMGDYGSDVRAWQQDIDSVAGKIPGVPHIATDGIFGRLTRAATKDFQRFAHIAVDGIVGPQTRAAMNTARHGSPSSSGYVTSRR</sequence>
<comment type="caution">
    <text evidence="3">The sequence shown here is derived from an EMBL/GenBank/DDBJ whole genome shotgun (WGS) entry which is preliminary data.</text>
</comment>
<accession>A0A3M9M349</accession>
<keyword evidence="4" id="KW-1185">Reference proteome</keyword>
<dbReference type="AlphaFoldDB" id="A0A3M9M349"/>
<evidence type="ECO:0000313" key="4">
    <source>
        <dbReference type="Proteomes" id="UP000271678"/>
    </source>
</evidence>
<protein>
    <submittedName>
        <fullName evidence="3">Peptidoglycan-binding protein</fullName>
    </submittedName>
</protein>